<keyword evidence="3" id="KW-1185">Reference proteome</keyword>
<dbReference type="EMBL" id="JAAPAO010000350">
    <property type="protein sequence ID" value="KAF4662294.1"/>
    <property type="molecule type" value="Genomic_DNA"/>
</dbReference>
<feature type="non-terminal residue" evidence="2">
    <location>
        <position position="1"/>
    </location>
</feature>
<evidence type="ECO:0000313" key="2">
    <source>
        <dbReference type="EMBL" id="KAF4662294.1"/>
    </source>
</evidence>
<sequence length="264" mass="28500">MDNGRRTTSLLSYLEKIRIRAERDVSLGVTPAALRANAEERRSRANRRRRQRTAEKENVFRNGHISDTVAEGIVSPKSSSPMKLEDLMNSGIEIVDCPEEKLSENLAPTCEEIRPPMAVTRPFLPGGGARAGGRRSDLGKWAEGLGALSKTTRSVDPSPGWAGVQPAAISAAVLLEWQDTVRELYALVREAEAAGVSDDELEELHQLASVDLEDMLIVPLVNNLLGGLMEAEAQRLYGKLALPTTAAVESSALNLTDSSVASST</sequence>
<evidence type="ECO:0000313" key="3">
    <source>
        <dbReference type="Proteomes" id="UP000591131"/>
    </source>
</evidence>
<feature type="region of interest" description="Disordered" evidence="1">
    <location>
        <begin position="37"/>
        <end position="57"/>
    </location>
</feature>
<evidence type="ECO:0000256" key="1">
    <source>
        <dbReference type="SAM" id="MobiDB-lite"/>
    </source>
</evidence>
<protein>
    <submittedName>
        <fullName evidence="2">Uncharacterized protein</fullName>
    </submittedName>
</protein>
<comment type="caution">
    <text evidence="2">The sequence shown here is derived from an EMBL/GenBank/DDBJ whole genome shotgun (WGS) entry which is preliminary data.</text>
</comment>
<dbReference type="OrthoDB" id="10588876at2759"/>
<gene>
    <name evidence="2" type="ORF">FOL47_006316</name>
</gene>
<proteinExistence type="predicted"/>
<dbReference type="Proteomes" id="UP000591131">
    <property type="component" value="Unassembled WGS sequence"/>
</dbReference>
<name>A0A7J6LSW2_PERCH</name>
<reference evidence="2 3" key="1">
    <citation type="submission" date="2020-04" db="EMBL/GenBank/DDBJ databases">
        <title>Perkinsus chesapeaki whole genome sequence.</title>
        <authorList>
            <person name="Bogema D.R."/>
        </authorList>
    </citation>
    <scope>NUCLEOTIDE SEQUENCE [LARGE SCALE GENOMIC DNA]</scope>
    <source>
        <strain evidence="2">ATCC PRA-425</strain>
    </source>
</reference>
<accession>A0A7J6LSW2</accession>
<dbReference type="AlphaFoldDB" id="A0A7J6LSW2"/>
<organism evidence="2 3">
    <name type="scientific">Perkinsus chesapeaki</name>
    <name type="common">Clam parasite</name>
    <name type="synonym">Perkinsus andrewsi</name>
    <dbReference type="NCBI Taxonomy" id="330153"/>
    <lineage>
        <taxon>Eukaryota</taxon>
        <taxon>Sar</taxon>
        <taxon>Alveolata</taxon>
        <taxon>Perkinsozoa</taxon>
        <taxon>Perkinsea</taxon>
        <taxon>Perkinsida</taxon>
        <taxon>Perkinsidae</taxon>
        <taxon>Perkinsus</taxon>
    </lineage>
</organism>